<feature type="transmembrane region" description="Helical" evidence="2">
    <location>
        <begin position="801"/>
        <end position="823"/>
    </location>
</feature>
<dbReference type="InterPro" id="IPR021840">
    <property type="entry name" value="DUF3433"/>
</dbReference>
<accession>J3PA15</accession>
<feature type="transmembrane region" description="Helical" evidence="2">
    <location>
        <begin position="340"/>
        <end position="361"/>
    </location>
</feature>
<evidence type="ECO:0000313" key="4">
    <source>
        <dbReference type="EnsemblFungi" id="EJT73502"/>
    </source>
</evidence>
<evidence type="ECO:0008006" key="6">
    <source>
        <dbReference type="Google" id="ProtNLM"/>
    </source>
</evidence>
<feature type="transmembrane region" description="Helical" evidence="2">
    <location>
        <begin position="12"/>
        <end position="34"/>
    </location>
</feature>
<organism evidence="3">
    <name type="scientific">Gaeumannomyces tritici (strain R3-111a-1)</name>
    <name type="common">Wheat and barley take-all root rot fungus</name>
    <name type="synonym">Gaeumannomyces graminis var. tritici</name>
    <dbReference type="NCBI Taxonomy" id="644352"/>
    <lineage>
        <taxon>Eukaryota</taxon>
        <taxon>Fungi</taxon>
        <taxon>Dikarya</taxon>
        <taxon>Ascomycota</taxon>
        <taxon>Pezizomycotina</taxon>
        <taxon>Sordariomycetes</taxon>
        <taxon>Sordariomycetidae</taxon>
        <taxon>Magnaporthales</taxon>
        <taxon>Magnaporthaceae</taxon>
        <taxon>Gaeumannomyces</taxon>
    </lineage>
</organism>
<dbReference type="VEuPathDB" id="FungiDB:GGTG_10339"/>
<feature type="compositionally biased region" description="Pro residues" evidence="1">
    <location>
        <begin position="290"/>
        <end position="301"/>
    </location>
</feature>
<feature type="transmembrane region" description="Helical" evidence="2">
    <location>
        <begin position="381"/>
        <end position="406"/>
    </location>
</feature>
<feature type="transmembrane region" description="Helical" evidence="2">
    <location>
        <begin position="485"/>
        <end position="507"/>
    </location>
</feature>
<evidence type="ECO:0000256" key="1">
    <source>
        <dbReference type="SAM" id="MobiDB-lite"/>
    </source>
</evidence>
<feature type="compositionally biased region" description="Polar residues" evidence="1">
    <location>
        <begin position="273"/>
        <end position="284"/>
    </location>
</feature>
<reference evidence="4" key="5">
    <citation type="submission" date="2018-04" db="UniProtKB">
        <authorList>
            <consortium name="EnsemblFungi"/>
        </authorList>
    </citation>
    <scope>IDENTIFICATION</scope>
    <source>
        <strain evidence="4">R3-111a-1</strain>
    </source>
</reference>
<feature type="transmembrane region" description="Helical" evidence="2">
    <location>
        <begin position="684"/>
        <end position="708"/>
    </location>
</feature>
<reference evidence="5" key="1">
    <citation type="submission" date="2010-07" db="EMBL/GenBank/DDBJ databases">
        <title>The genome sequence of Gaeumannomyces graminis var. tritici strain R3-111a-1.</title>
        <authorList>
            <consortium name="The Broad Institute Genome Sequencing Platform"/>
            <person name="Ma L.-J."/>
            <person name="Dead R."/>
            <person name="Young S."/>
            <person name="Zeng Q."/>
            <person name="Koehrsen M."/>
            <person name="Alvarado L."/>
            <person name="Berlin A."/>
            <person name="Chapman S.B."/>
            <person name="Chen Z."/>
            <person name="Freedman E."/>
            <person name="Gellesch M."/>
            <person name="Goldberg J."/>
            <person name="Griggs A."/>
            <person name="Gujja S."/>
            <person name="Heilman E.R."/>
            <person name="Heiman D."/>
            <person name="Hepburn T."/>
            <person name="Howarth C."/>
            <person name="Jen D."/>
            <person name="Larson L."/>
            <person name="Mehta T."/>
            <person name="Neiman D."/>
            <person name="Pearson M."/>
            <person name="Roberts A."/>
            <person name="Saif S."/>
            <person name="Shea T."/>
            <person name="Shenoy N."/>
            <person name="Sisk P."/>
            <person name="Stolte C."/>
            <person name="Sykes S."/>
            <person name="Walk T."/>
            <person name="White J."/>
            <person name="Yandava C."/>
            <person name="Haas B."/>
            <person name="Nusbaum C."/>
            <person name="Birren B."/>
        </authorList>
    </citation>
    <scope>NUCLEOTIDE SEQUENCE [LARGE SCALE GENOMIC DNA]</scope>
    <source>
        <strain evidence="5">R3-111a-1</strain>
    </source>
</reference>
<evidence type="ECO:0000256" key="2">
    <source>
        <dbReference type="SAM" id="Phobius"/>
    </source>
</evidence>
<dbReference type="PANTHER" id="PTHR37544">
    <property type="entry name" value="SPRAY-RELATED"/>
    <property type="match status" value="1"/>
</dbReference>
<dbReference type="Pfam" id="PF11915">
    <property type="entry name" value="DUF3433"/>
    <property type="match status" value="2"/>
</dbReference>
<dbReference type="STRING" id="644352.J3PA15"/>
<proteinExistence type="predicted"/>
<sequence>MTSTRPARQACLHLPLSVLSHLLFLFLCLSLAYVRGNTPADRVGCFTGRGPPSSAHRPSHPLSYSRAAWTASSGSSSSSQATARQPESDAGDYDEFLRSDSPQPSLGPCAPLPFAPDPPISDSDSALDSVSDLYGPDRLYPNRLYPSPPAVILPNAVFASLRDEPDLTLDDIKEIGLQAEAQGRQAALIGMSLKDELAWEACRVTPGVDDGPYIHYAIEAITKERDGETETSTESNPLFAPDAAQRPPAALDQHRSQRSAQRQWRRPTPGAQPLSSASSMSTLVHQGPPSRMPPNGSHPPLSPQEDCVVFDMALATDRDTQRLNPPANFRPYILRPLPMAAFLGLCVLMIAALIFCAAYSLRNNGFNFAPYAGSIYGGQYFVFRILPALLGAVVLLWAQSVVVAMLRIMPFMRLASPSPAERYGAIFDDMYQPSTFLWPRLTGPWNVWLPVLVTWLMSFSLPLQSSLFAVVLVDGTWRWATVQGVAWTLVVMYLAMLGSAVVVLLFWRAKELTGAIWDPRSVADIMALVAQSGPNALKDYRGTEVLASRDELKWALRHRFIDRLAYWTTAEPSDDYWYALGALKKYDLWMQQNPDKPLAQRMSECPSASGVEKKLEGEIDIEALPHSPNVRYRYLPWCLRTPQMVGFVAAAALLLVALLVVSFLPATNIRNGFLPGLPAGPVGGAFSAANFLYSFIPSFIGMLLFLPFQALDMWVRIMQPWAELSRPRQGSRGGATPQQSVLADYAACLPIQSSWHAVRNGHWRVAVISFLSVLFVLIPVLAGGVFMALTLSTSEVRMLPLVSGFGTILALLVLYLVALCSLLPGRQDFRLPHGVTCLAEVISFVANDDVLEDPAFQGVRHKTVLRGKLGADNPDSADTWALGLGPGKDSRLGIRRQTRFTDHQRRTSRRQRRNTASAEGGVFDGADDVHV</sequence>
<keyword evidence="2" id="KW-1133">Transmembrane helix</keyword>
<dbReference type="EMBL" id="GL385399">
    <property type="protein sequence ID" value="EJT73502.1"/>
    <property type="molecule type" value="Genomic_DNA"/>
</dbReference>
<dbReference type="EnsemblFungi" id="EJT73502">
    <property type="protein sequence ID" value="EJT73502"/>
    <property type="gene ID" value="GGTG_10339"/>
</dbReference>
<gene>
    <name evidence="4" type="primary">20350797</name>
    <name evidence="3" type="ORF">GGTG_10339</name>
</gene>
<dbReference type="GeneID" id="20350797"/>
<dbReference type="OrthoDB" id="3057599at2759"/>
<feature type="compositionally biased region" description="Pro residues" evidence="1">
    <location>
        <begin position="110"/>
        <end position="119"/>
    </location>
</feature>
<feature type="region of interest" description="Disordered" evidence="1">
    <location>
        <begin position="71"/>
        <end position="128"/>
    </location>
</feature>
<feature type="region of interest" description="Disordered" evidence="1">
    <location>
        <begin position="224"/>
        <end position="301"/>
    </location>
</feature>
<dbReference type="PANTHER" id="PTHR37544:SF1">
    <property type="entry name" value="PHOSPHORIBOSYLAMINOIMIDAZOLE-SUCCINOCARBOXAMIDE SYNTHASE"/>
    <property type="match status" value="1"/>
</dbReference>
<feature type="transmembrane region" description="Helical" evidence="2">
    <location>
        <begin position="765"/>
        <end position="789"/>
    </location>
</feature>
<feature type="transmembrane region" description="Helical" evidence="2">
    <location>
        <begin position="644"/>
        <end position="664"/>
    </location>
</feature>
<evidence type="ECO:0000313" key="5">
    <source>
        <dbReference type="Proteomes" id="UP000006039"/>
    </source>
</evidence>
<dbReference type="RefSeq" id="XP_009226475.1">
    <property type="nucleotide sequence ID" value="XM_009228211.1"/>
</dbReference>
<feature type="compositionally biased region" description="Low complexity" evidence="1">
    <location>
        <begin position="71"/>
        <end position="85"/>
    </location>
</feature>
<keyword evidence="5" id="KW-1185">Reference proteome</keyword>
<keyword evidence="2" id="KW-0812">Transmembrane</keyword>
<name>J3PA15_GAET3</name>
<reference evidence="4" key="4">
    <citation type="journal article" date="2015" name="G3 (Bethesda)">
        <title>Genome sequences of three phytopathogenic species of the Magnaporthaceae family of fungi.</title>
        <authorList>
            <person name="Okagaki L.H."/>
            <person name="Nunes C.C."/>
            <person name="Sailsbery J."/>
            <person name="Clay B."/>
            <person name="Brown D."/>
            <person name="John T."/>
            <person name="Oh Y."/>
            <person name="Young N."/>
            <person name="Fitzgerald M."/>
            <person name="Haas B.J."/>
            <person name="Zeng Q."/>
            <person name="Young S."/>
            <person name="Adiconis X."/>
            <person name="Fan L."/>
            <person name="Levin J.Z."/>
            <person name="Mitchell T.K."/>
            <person name="Okubara P.A."/>
            <person name="Farman M.L."/>
            <person name="Kohn L.M."/>
            <person name="Birren B."/>
            <person name="Ma L.-J."/>
            <person name="Dean R.A."/>
        </authorList>
    </citation>
    <scope>NUCLEOTIDE SEQUENCE</scope>
    <source>
        <strain evidence="4">R3-111a-1</strain>
    </source>
</reference>
<keyword evidence="2" id="KW-0472">Membrane</keyword>
<dbReference type="AlphaFoldDB" id="J3PA15"/>
<reference evidence="3" key="3">
    <citation type="submission" date="2010-09" db="EMBL/GenBank/DDBJ databases">
        <title>Annotation of Gaeumannomyces graminis var. tritici R3-111a-1.</title>
        <authorList>
            <consortium name="The Broad Institute Genome Sequencing Platform"/>
            <person name="Ma L.-J."/>
            <person name="Dead R."/>
            <person name="Young S.K."/>
            <person name="Zeng Q."/>
            <person name="Gargeya S."/>
            <person name="Fitzgerald M."/>
            <person name="Haas B."/>
            <person name="Abouelleil A."/>
            <person name="Alvarado L."/>
            <person name="Arachchi H.M."/>
            <person name="Berlin A."/>
            <person name="Brown A."/>
            <person name="Chapman S.B."/>
            <person name="Chen Z."/>
            <person name="Dunbar C."/>
            <person name="Freedman E."/>
            <person name="Gearin G."/>
            <person name="Gellesch M."/>
            <person name="Goldberg J."/>
            <person name="Griggs A."/>
            <person name="Gujja S."/>
            <person name="Heiman D."/>
            <person name="Howarth C."/>
            <person name="Larson L."/>
            <person name="Lui A."/>
            <person name="MacDonald P.J.P."/>
            <person name="Mehta T."/>
            <person name="Montmayeur A."/>
            <person name="Murphy C."/>
            <person name="Neiman D."/>
            <person name="Pearson M."/>
            <person name="Priest M."/>
            <person name="Roberts A."/>
            <person name="Saif S."/>
            <person name="Shea T."/>
            <person name="Shenoy N."/>
            <person name="Sisk P."/>
            <person name="Stolte C."/>
            <person name="Sykes S."/>
            <person name="Yandava C."/>
            <person name="Wortman J."/>
            <person name="Nusbaum C."/>
            <person name="Birren B."/>
        </authorList>
    </citation>
    <scope>NUCLEOTIDE SEQUENCE</scope>
    <source>
        <strain evidence="3">R3-111a-1</strain>
    </source>
</reference>
<protein>
    <recommendedName>
        <fullName evidence="6">Phosphoribosylaminoimidazole-succinocarboxamide synthase</fullName>
    </recommendedName>
</protein>
<evidence type="ECO:0000313" key="3">
    <source>
        <dbReference type="EMBL" id="EJT73502.1"/>
    </source>
</evidence>
<reference evidence="3" key="2">
    <citation type="submission" date="2010-07" db="EMBL/GenBank/DDBJ databases">
        <authorList>
            <consortium name="The Broad Institute Genome Sequencing Platform"/>
            <consortium name="Broad Institute Genome Sequencing Center for Infectious Disease"/>
            <person name="Ma L.-J."/>
            <person name="Dead R."/>
            <person name="Young S."/>
            <person name="Zeng Q."/>
            <person name="Koehrsen M."/>
            <person name="Alvarado L."/>
            <person name="Berlin A."/>
            <person name="Chapman S.B."/>
            <person name="Chen Z."/>
            <person name="Freedman E."/>
            <person name="Gellesch M."/>
            <person name="Goldberg J."/>
            <person name="Griggs A."/>
            <person name="Gujja S."/>
            <person name="Heilman E.R."/>
            <person name="Heiman D."/>
            <person name="Hepburn T."/>
            <person name="Howarth C."/>
            <person name="Jen D."/>
            <person name="Larson L."/>
            <person name="Mehta T."/>
            <person name="Neiman D."/>
            <person name="Pearson M."/>
            <person name="Roberts A."/>
            <person name="Saif S."/>
            <person name="Shea T."/>
            <person name="Shenoy N."/>
            <person name="Sisk P."/>
            <person name="Stolte C."/>
            <person name="Sykes S."/>
            <person name="Walk T."/>
            <person name="White J."/>
            <person name="Yandava C."/>
            <person name="Haas B."/>
            <person name="Nusbaum C."/>
            <person name="Birren B."/>
        </authorList>
    </citation>
    <scope>NUCLEOTIDE SEQUENCE</scope>
    <source>
        <strain evidence="3">R3-111a-1</strain>
    </source>
</reference>
<feature type="region of interest" description="Disordered" evidence="1">
    <location>
        <begin position="888"/>
        <end position="931"/>
    </location>
</feature>
<dbReference type="eggNOG" id="ENOG502SKGN">
    <property type="taxonomic scope" value="Eukaryota"/>
</dbReference>
<dbReference type="Proteomes" id="UP000006039">
    <property type="component" value="Unassembled WGS sequence"/>
</dbReference>